<name>A0A8X6J983_TRICU</name>
<dbReference type="AlphaFoldDB" id="A0A8X6J983"/>
<dbReference type="OrthoDB" id="6410713at2759"/>
<evidence type="ECO:0000313" key="3">
    <source>
        <dbReference type="Proteomes" id="UP000887116"/>
    </source>
</evidence>
<evidence type="ECO:0000313" key="2">
    <source>
        <dbReference type="EMBL" id="GFR25875.1"/>
    </source>
</evidence>
<feature type="compositionally biased region" description="Polar residues" evidence="1">
    <location>
        <begin position="1"/>
        <end position="17"/>
    </location>
</feature>
<dbReference type="EMBL" id="BMAO01008727">
    <property type="protein sequence ID" value="GFR25875.1"/>
    <property type="molecule type" value="Genomic_DNA"/>
</dbReference>
<evidence type="ECO:0000256" key="1">
    <source>
        <dbReference type="SAM" id="MobiDB-lite"/>
    </source>
</evidence>
<comment type="caution">
    <text evidence="2">The sequence shown here is derived from an EMBL/GenBank/DDBJ whole genome shotgun (WGS) entry which is preliminary data.</text>
</comment>
<accession>A0A8X6J983</accession>
<proteinExistence type="predicted"/>
<protein>
    <submittedName>
        <fullName evidence="2">Uncharacterized protein</fullName>
    </submittedName>
</protein>
<sequence>MTANKRSPRSRPTTEPANQPAGDPSRPVESLPKCRVSGNYNGDKWRSEKRNYSAEGGSGLTSQKSLQPPSLPATACPPTAIIHGGDAFHRVILFLI</sequence>
<feature type="compositionally biased region" description="Basic and acidic residues" evidence="1">
    <location>
        <begin position="43"/>
        <end position="52"/>
    </location>
</feature>
<reference evidence="2" key="1">
    <citation type="submission" date="2020-07" db="EMBL/GenBank/DDBJ databases">
        <title>Multicomponent nature underlies the extraordinary mechanical properties of spider dragline silk.</title>
        <authorList>
            <person name="Kono N."/>
            <person name="Nakamura H."/>
            <person name="Mori M."/>
            <person name="Yoshida Y."/>
            <person name="Ohtoshi R."/>
            <person name="Malay A.D."/>
            <person name="Moran D.A.P."/>
            <person name="Tomita M."/>
            <person name="Numata K."/>
            <person name="Arakawa K."/>
        </authorList>
    </citation>
    <scope>NUCLEOTIDE SEQUENCE</scope>
</reference>
<feature type="region of interest" description="Disordered" evidence="1">
    <location>
        <begin position="1"/>
        <end position="73"/>
    </location>
</feature>
<gene>
    <name evidence="2" type="ORF">TNCT_613041</name>
</gene>
<organism evidence="2 3">
    <name type="scientific">Trichonephila clavata</name>
    <name type="common">Joro spider</name>
    <name type="synonym">Nephila clavata</name>
    <dbReference type="NCBI Taxonomy" id="2740835"/>
    <lineage>
        <taxon>Eukaryota</taxon>
        <taxon>Metazoa</taxon>
        <taxon>Ecdysozoa</taxon>
        <taxon>Arthropoda</taxon>
        <taxon>Chelicerata</taxon>
        <taxon>Arachnida</taxon>
        <taxon>Araneae</taxon>
        <taxon>Araneomorphae</taxon>
        <taxon>Entelegynae</taxon>
        <taxon>Araneoidea</taxon>
        <taxon>Nephilidae</taxon>
        <taxon>Trichonephila</taxon>
    </lineage>
</organism>
<keyword evidence="3" id="KW-1185">Reference proteome</keyword>
<dbReference type="Proteomes" id="UP000887116">
    <property type="component" value="Unassembled WGS sequence"/>
</dbReference>